<dbReference type="AlphaFoldDB" id="A0A9N9W9G9"/>
<evidence type="ECO:0000313" key="2">
    <source>
        <dbReference type="EMBL" id="CAH0045832.1"/>
    </source>
</evidence>
<evidence type="ECO:0000313" key="3">
    <source>
        <dbReference type="Proteomes" id="UP000775872"/>
    </source>
</evidence>
<dbReference type="PANTHER" id="PTHR38790:SF4">
    <property type="entry name" value="2EXR DOMAIN-CONTAINING PROTEIN"/>
    <property type="match status" value="1"/>
</dbReference>
<feature type="compositionally biased region" description="Basic and acidic residues" evidence="1">
    <location>
        <begin position="7"/>
        <end position="20"/>
    </location>
</feature>
<feature type="region of interest" description="Disordered" evidence="1">
    <location>
        <begin position="1"/>
        <end position="22"/>
    </location>
</feature>
<gene>
    <name evidence="2" type="ORF">CSOL1703_00012463</name>
</gene>
<proteinExistence type="predicted"/>
<dbReference type="Proteomes" id="UP000775872">
    <property type="component" value="Unassembled WGS sequence"/>
</dbReference>
<organism evidence="2 3">
    <name type="scientific">Clonostachys solani</name>
    <dbReference type="NCBI Taxonomy" id="160281"/>
    <lineage>
        <taxon>Eukaryota</taxon>
        <taxon>Fungi</taxon>
        <taxon>Dikarya</taxon>
        <taxon>Ascomycota</taxon>
        <taxon>Pezizomycotina</taxon>
        <taxon>Sordariomycetes</taxon>
        <taxon>Hypocreomycetidae</taxon>
        <taxon>Hypocreales</taxon>
        <taxon>Bionectriaceae</taxon>
        <taxon>Clonostachys</taxon>
    </lineage>
</organism>
<dbReference type="OrthoDB" id="288942at2759"/>
<dbReference type="PANTHER" id="PTHR38790">
    <property type="entry name" value="2EXR DOMAIN-CONTAINING PROTEIN-RELATED"/>
    <property type="match status" value="1"/>
</dbReference>
<reference evidence="2" key="1">
    <citation type="submission" date="2021-10" db="EMBL/GenBank/DDBJ databases">
        <authorList>
            <person name="Piombo E."/>
        </authorList>
    </citation>
    <scope>NUCLEOTIDE SEQUENCE</scope>
</reference>
<evidence type="ECO:0000256" key="1">
    <source>
        <dbReference type="SAM" id="MobiDB-lite"/>
    </source>
</evidence>
<comment type="caution">
    <text evidence="2">The sequence shown here is derived from an EMBL/GenBank/DDBJ whole genome shotgun (WGS) entry which is preliminary data.</text>
</comment>
<accession>A0A9N9W9G9</accession>
<sequence length="299" mass="34857">MSKQSCKTRDLESQDSHDEITDIFPDAEPQEQFLLFRLPLETRWMIYELIFSEVEVPDGRYMKNISDKDFEDTSLESSTKINKSKKTVPYWLRPDCTTRMMIWTDFLHTCKQVYNEAGLFPVSVNKHKCYQIHGPSDDPGEYLERFTSRQLTRVRHLHIYTQQHTLDDSEIPLKKQLKMASVGLEHLTITIRNCSRGPPERVDPSAINEPLQINPYRPGMALRQHMMEDMEAMENGGNLLMPKSGWAAMFTQLHNLKTLTVEFEHHEGFEDELGRLAQWAQKWRFPLQEGHKDGAGEDS</sequence>
<protein>
    <submittedName>
        <fullName evidence="2">Uncharacterized protein</fullName>
    </submittedName>
</protein>
<dbReference type="EMBL" id="CABFOC020000013">
    <property type="protein sequence ID" value="CAH0045832.1"/>
    <property type="molecule type" value="Genomic_DNA"/>
</dbReference>
<name>A0A9N9W9G9_9HYPO</name>
<keyword evidence="3" id="KW-1185">Reference proteome</keyword>